<dbReference type="GO" id="GO:0046872">
    <property type="term" value="F:metal ion binding"/>
    <property type="evidence" value="ECO:0007669"/>
    <property type="project" value="UniProtKB-KW"/>
</dbReference>
<evidence type="ECO:0000256" key="1">
    <source>
        <dbReference type="ARBA" id="ARBA00022723"/>
    </source>
</evidence>
<protein>
    <submittedName>
        <fullName evidence="6">Metallophosphoesterase</fullName>
    </submittedName>
</protein>
<dbReference type="PANTHER" id="PTHR42988:SF2">
    <property type="entry name" value="CYCLIC NUCLEOTIDE PHOSPHODIESTERASE CBUA0032-RELATED"/>
    <property type="match status" value="1"/>
</dbReference>
<evidence type="ECO:0000256" key="4">
    <source>
        <dbReference type="ARBA" id="ARBA00025742"/>
    </source>
</evidence>
<dbReference type="OrthoDB" id="9811542at2"/>
<dbReference type="PANTHER" id="PTHR42988">
    <property type="entry name" value="PHOSPHOHYDROLASE"/>
    <property type="match status" value="1"/>
</dbReference>
<dbReference type="CDD" id="cd07400">
    <property type="entry name" value="MPP_1"/>
    <property type="match status" value="1"/>
</dbReference>
<dbReference type="Proteomes" id="UP000006793">
    <property type="component" value="Chromosome"/>
</dbReference>
<gene>
    <name evidence="6" type="ordered locus">Thein_2216</name>
</gene>
<dbReference type="SUPFAM" id="SSF56300">
    <property type="entry name" value="Metallo-dependent phosphatases"/>
    <property type="match status" value="1"/>
</dbReference>
<dbReference type="KEGG" id="tid:Thein_2216"/>
<dbReference type="Gene3D" id="3.60.21.10">
    <property type="match status" value="1"/>
</dbReference>
<evidence type="ECO:0000256" key="3">
    <source>
        <dbReference type="ARBA" id="ARBA00023004"/>
    </source>
</evidence>
<reference evidence="7" key="1">
    <citation type="submission" date="2011-04" db="EMBL/GenBank/DDBJ databases">
        <title>The complete genome of Thermodesulfatator indicus DSM 15286.</title>
        <authorList>
            <person name="Lucas S."/>
            <person name="Copeland A."/>
            <person name="Lapidus A."/>
            <person name="Bruce D."/>
            <person name="Goodwin L."/>
            <person name="Pitluck S."/>
            <person name="Peters L."/>
            <person name="Kyrpides N."/>
            <person name="Mavromatis K."/>
            <person name="Pagani I."/>
            <person name="Ivanova N."/>
            <person name="Saunders L."/>
            <person name="Detter J.C."/>
            <person name="Tapia R."/>
            <person name="Han C."/>
            <person name="Land M."/>
            <person name="Hauser L."/>
            <person name="Markowitz V."/>
            <person name="Cheng J.-F."/>
            <person name="Hugenholtz P."/>
            <person name="Woyke T."/>
            <person name="Wu D."/>
            <person name="Spring S."/>
            <person name="Schroeder M."/>
            <person name="Brambilla E."/>
            <person name="Klenk H.-P."/>
            <person name="Eisen J.A."/>
        </authorList>
    </citation>
    <scope>NUCLEOTIDE SEQUENCE [LARGE SCALE GENOMIC DNA]</scope>
    <source>
        <strain evidence="7">DSM 15286 / JCM 11887 / CIR29812</strain>
    </source>
</reference>
<reference evidence="6 7" key="2">
    <citation type="journal article" date="2012" name="Stand. Genomic Sci.">
        <title>Complete genome sequence of the thermophilic sulfate-reducing ocean bacterium Thermodesulfatator indicus type strain (CIR29812(T)).</title>
        <authorList>
            <person name="Anderson I."/>
            <person name="Saunders E."/>
            <person name="Lapidus A."/>
            <person name="Nolan M."/>
            <person name="Lucas S."/>
            <person name="Tice H."/>
            <person name="Del Rio T.G."/>
            <person name="Cheng J.F."/>
            <person name="Han C."/>
            <person name="Tapia R."/>
            <person name="Goodwin L.A."/>
            <person name="Pitluck S."/>
            <person name="Liolios K."/>
            <person name="Mavromatis K."/>
            <person name="Pagani I."/>
            <person name="Ivanova N."/>
            <person name="Mikhailova N."/>
            <person name="Pati A."/>
            <person name="Chen A."/>
            <person name="Palaniappan K."/>
            <person name="Land M."/>
            <person name="Hauser L."/>
            <person name="Jeffries C.D."/>
            <person name="Chang Y.J."/>
            <person name="Brambilla E.M."/>
            <person name="Rohde M."/>
            <person name="Spring S."/>
            <person name="Goker M."/>
            <person name="Detter J.C."/>
            <person name="Woyke T."/>
            <person name="Bristow J."/>
            <person name="Eisen J.A."/>
            <person name="Markowitz V."/>
            <person name="Hugenholtz P."/>
            <person name="Kyrpides N.C."/>
            <person name="Klenk H.P."/>
        </authorList>
    </citation>
    <scope>NUCLEOTIDE SEQUENCE [LARGE SCALE GENOMIC DNA]</scope>
    <source>
        <strain evidence="7">DSM 15286 / JCM 11887 / CIR29812</strain>
    </source>
</reference>
<evidence type="ECO:0000313" key="7">
    <source>
        <dbReference type="Proteomes" id="UP000006793"/>
    </source>
</evidence>
<keyword evidence="2" id="KW-0378">Hydrolase</keyword>
<dbReference type="InterPro" id="IPR004843">
    <property type="entry name" value="Calcineurin-like_PHP"/>
</dbReference>
<feature type="domain" description="Calcineurin-like phosphoesterase" evidence="5">
    <location>
        <begin position="3"/>
        <end position="182"/>
    </location>
</feature>
<organism evidence="6 7">
    <name type="scientific">Thermodesulfatator indicus (strain DSM 15286 / JCM 11887 / CIR29812)</name>
    <dbReference type="NCBI Taxonomy" id="667014"/>
    <lineage>
        <taxon>Bacteria</taxon>
        <taxon>Pseudomonadati</taxon>
        <taxon>Thermodesulfobacteriota</taxon>
        <taxon>Thermodesulfobacteria</taxon>
        <taxon>Thermodesulfobacteriales</taxon>
        <taxon>Thermodesulfatatoraceae</taxon>
        <taxon>Thermodesulfatator</taxon>
    </lineage>
</organism>
<keyword evidence="7" id="KW-1185">Reference proteome</keyword>
<dbReference type="InterPro" id="IPR029052">
    <property type="entry name" value="Metallo-depent_PP-like"/>
</dbReference>
<dbReference type="GO" id="GO:0016787">
    <property type="term" value="F:hydrolase activity"/>
    <property type="evidence" value="ECO:0007669"/>
    <property type="project" value="UniProtKB-KW"/>
</dbReference>
<accession>F8ADV3</accession>
<name>F8ADV3_THEID</name>
<dbReference type="InterPro" id="IPR050884">
    <property type="entry name" value="CNP_phosphodiesterase-III"/>
</dbReference>
<dbReference type="eggNOG" id="COG1409">
    <property type="taxonomic scope" value="Bacteria"/>
</dbReference>
<dbReference type="RefSeq" id="WP_013908800.1">
    <property type="nucleotide sequence ID" value="NC_015681.1"/>
</dbReference>
<dbReference type="InParanoid" id="F8ADV3"/>
<keyword evidence="1" id="KW-0479">Metal-binding</keyword>
<dbReference type="HOGENOM" id="CLU_063034_1_0_0"/>
<proteinExistence type="inferred from homology"/>
<dbReference type="EMBL" id="CP002683">
    <property type="protein sequence ID" value="AEH46064.1"/>
    <property type="molecule type" value="Genomic_DNA"/>
</dbReference>
<dbReference type="AlphaFoldDB" id="F8ADV3"/>
<evidence type="ECO:0000313" key="6">
    <source>
        <dbReference type="EMBL" id="AEH46064.1"/>
    </source>
</evidence>
<evidence type="ECO:0000256" key="2">
    <source>
        <dbReference type="ARBA" id="ARBA00022801"/>
    </source>
</evidence>
<evidence type="ECO:0000259" key="5">
    <source>
        <dbReference type="Pfam" id="PF00149"/>
    </source>
</evidence>
<dbReference type="PaxDb" id="667014-Thein_2216"/>
<dbReference type="Pfam" id="PF00149">
    <property type="entry name" value="Metallophos"/>
    <property type="match status" value="1"/>
</dbReference>
<sequence length="242" mass="28101">MFKLAHISDLHVSGYNYMKPWGENLIDLLEDLKPNYVVVTGDLTDDGYLYEYELAHYFLQKIKFTTFVVPGNHDARNEGYQVFEEFFGSRFPYFENEKVVLLGIDSTEPDIDDGHVGRENYHLIREKLGGSSKFKIMCLHHHLIPIPYTGRERNIPVDAGDVLKICVEEGINCVLSGHKHYPWIWQLEKTFYITAGTATSRRLKGYSYPSFNVLHVTEDLLKIDIVNVHEKRIQETKEYPIV</sequence>
<dbReference type="STRING" id="667014.Thein_2216"/>
<keyword evidence="3" id="KW-0408">Iron</keyword>
<comment type="similarity">
    <text evidence="4">Belongs to the cyclic nucleotide phosphodiesterase class-III family.</text>
</comment>